<evidence type="ECO:0000313" key="6">
    <source>
        <dbReference type="EMBL" id="KUG30057.1"/>
    </source>
</evidence>
<evidence type="ECO:0000259" key="5">
    <source>
        <dbReference type="Pfam" id="PF14748"/>
    </source>
</evidence>
<dbReference type="GO" id="GO:0004735">
    <property type="term" value="F:pyrroline-5-carboxylate reductase activity"/>
    <property type="evidence" value="ECO:0007669"/>
    <property type="project" value="UniProtKB-EC"/>
</dbReference>
<comment type="caution">
    <text evidence="6">The sequence shown here is derived from an EMBL/GenBank/DDBJ whole genome shotgun (WGS) entry which is preliminary data.</text>
</comment>
<dbReference type="NCBIfam" id="TIGR00112">
    <property type="entry name" value="proC"/>
    <property type="match status" value="1"/>
</dbReference>
<reference evidence="6" key="1">
    <citation type="journal article" date="2015" name="Proc. Natl. Acad. Sci. U.S.A.">
        <title>Networks of energetic and metabolic interactions define dynamics in microbial communities.</title>
        <authorList>
            <person name="Embree M."/>
            <person name="Liu J.K."/>
            <person name="Al-Bassam M.M."/>
            <person name="Zengler K."/>
        </authorList>
    </citation>
    <scope>NUCLEOTIDE SEQUENCE</scope>
</reference>
<dbReference type="EC" id="1.5.1.2" evidence="6"/>
<accession>A0A0W8GAC7</accession>
<evidence type="ECO:0000259" key="4">
    <source>
        <dbReference type="Pfam" id="PF03807"/>
    </source>
</evidence>
<name>A0A0W8GAC7_9ZZZZ</name>
<dbReference type="PIRSF" id="PIRSF000193">
    <property type="entry name" value="Pyrrol-5-carb_rd"/>
    <property type="match status" value="1"/>
</dbReference>
<evidence type="ECO:0000256" key="1">
    <source>
        <dbReference type="ARBA" id="ARBA00005525"/>
    </source>
</evidence>
<organism evidence="6">
    <name type="scientific">hydrocarbon metagenome</name>
    <dbReference type="NCBI Taxonomy" id="938273"/>
    <lineage>
        <taxon>unclassified sequences</taxon>
        <taxon>metagenomes</taxon>
        <taxon>ecological metagenomes</taxon>
    </lineage>
</organism>
<comment type="similarity">
    <text evidence="1">Belongs to the pyrroline-5-carboxylate reductase family.</text>
</comment>
<dbReference type="InterPro" id="IPR029036">
    <property type="entry name" value="P5CR_dimer"/>
</dbReference>
<keyword evidence="3 6" id="KW-0560">Oxidoreductase</keyword>
<dbReference type="Gene3D" id="3.40.50.720">
    <property type="entry name" value="NAD(P)-binding Rossmann-like Domain"/>
    <property type="match status" value="1"/>
</dbReference>
<dbReference type="GO" id="GO:0055129">
    <property type="term" value="P:L-proline biosynthetic process"/>
    <property type="evidence" value="ECO:0007669"/>
    <property type="project" value="TreeGrafter"/>
</dbReference>
<proteinExistence type="inferred from homology"/>
<sequence length="266" mass="27496">MAPVAGFIGTGNMGAAIIRGLAPLGSVEIVGCDLNAGKLAELAADTGMAVAQSPAEVAGRADYVILCVKPQHLREVLASLRPSLTGDKCLVSIAAGITMEKLADWSGGACPVVRVMPNTPALVGAGSYAVCLDDPGLAEAQKQLVLDLFSAIGKTFPLPEKDFDAFTALSGSGPAYVMYFMEALIESGVFVGLSRGLSTDVVLELLRGSVKMALESGQHVSVLREMVTSPAGTTIEALLHLDRSAVRAAIIEAVAMARDRSAELGR</sequence>
<dbReference type="PANTHER" id="PTHR11645">
    <property type="entry name" value="PYRROLINE-5-CARBOXYLATE REDUCTASE"/>
    <property type="match status" value="1"/>
</dbReference>
<evidence type="ECO:0000256" key="3">
    <source>
        <dbReference type="ARBA" id="ARBA00023002"/>
    </source>
</evidence>
<dbReference type="InterPro" id="IPR008927">
    <property type="entry name" value="6-PGluconate_DH-like_C_sf"/>
</dbReference>
<feature type="domain" description="Pyrroline-5-carboxylate reductase catalytic N-terminal" evidence="4">
    <location>
        <begin position="6"/>
        <end position="96"/>
    </location>
</feature>
<dbReference type="FunFam" id="1.10.3730.10:FF:000001">
    <property type="entry name" value="Pyrroline-5-carboxylate reductase"/>
    <property type="match status" value="1"/>
</dbReference>
<evidence type="ECO:0000256" key="2">
    <source>
        <dbReference type="ARBA" id="ARBA00022857"/>
    </source>
</evidence>
<dbReference type="PANTHER" id="PTHR11645:SF0">
    <property type="entry name" value="PYRROLINE-5-CARBOXYLATE REDUCTASE 3"/>
    <property type="match status" value="1"/>
</dbReference>
<dbReference type="AlphaFoldDB" id="A0A0W8GAC7"/>
<keyword evidence="2" id="KW-0521">NADP</keyword>
<gene>
    <name evidence="6" type="ORF">ASZ90_000025</name>
</gene>
<dbReference type="SUPFAM" id="SSF51735">
    <property type="entry name" value="NAD(P)-binding Rossmann-fold domains"/>
    <property type="match status" value="1"/>
</dbReference>
<dbReference type="InterPro" id="IPR028939">
    <property type="entry name" value="P5C_Rdtase_cat_N"/>
</dbReference>
<dbReference type="InterPro" id="IPR000304">
    <property type="entry name" value="Pyrroline-COOH_reductase"/>
</dbReference>
<feature type="domain" description="Pyrroline-5-carboxylate reductase dimerisation" evidence="5">
    <location>
        <begin position="160"/>
        <end position="264"/>
    </location>
</feature>
<dbReference type="EMBL" id="LNQE01000006">
    <property type="protein sequence ID" value="KUG30057.1"/>
    <property type="molecule type" value="Genomic_DNA"/>
</dbReference>
<dbReference type="SUPFAM" id="SSF48179">
    <property type="entry name" value="6-phosphogluconate dehydrogenase C-terminal domain-like"/>
    <property type="match status" value="1"/>
</dbReference>
<dbReference type="Gene3D" id="1.10.3730.10">
    <property type="entry name" value="ProC C-terminal domain-like"/>
    <property type="match status" value="1"/>
</dbReference>
<dbReference type="Pfam" id="PF14748">
    <property type="entry name" value="P5CR_dimer"/>
    <property type="match status" value="1"/>
</dbReference>
<dbReference type="Pfam" id="PF03807">
    <property type="entry name" value="F420_oxidored"/>
    <property type="match status" value="1"/>
</dbReference>
<protein>
    <submittedName>
        <fullName evidence="6">Pyrroline-5-carboxylate reductase</fullName>
        <ecNumber evidence="6">1.5.1.2</ecNumber>
    </submittedName>
</protein>
<dbReference type="HAMAP" id="MF_01925">
    <property type="entry name" value="P5C_reductase"/>
    <property type="match status" value="1"/>
</dbReference>
<dbReference type="InterPro" id="IPR036291">
    <property type="entry name" value="NAD(P)-bd_dom_sf"/>
</dbReference>